<keyword evidence="2" id="KW-1185">Reference proteome</keyword>
<reference evidence="1 2" key="1">
    <citation type="submission" date="2024-01" db="EMBL/GenBank/DDBJ databases">
        <title>The complete chloroplast genome sequence of Lithospermum erythrorhizon: insights into the phylogenetic relationship among Boraginaceae species and the maternal lineages of purple gromwells.</title>
        <authorList>
            <person name="Okada T."/>
            <person name="Watanabe K."/>
        </authorList>
    </citation>
    <scope>NUCLEOTIDE SEQUENCE [LARGE SCALE GENOMIC DNA]</scope>
</reference>
<name>A0AAV3QQ05_LITER</name>
<accession>A0AAV3QQ05</accession>
<gene>
    <name evidence="1" type="ORF">LIER_40130</name>
</gene>
<evidence type="ECO:0000313" key="1">
    <source>
        <dbReference type="EMBL" id="GAA0166159.1"/>
    </source>
</evidence>
<proteinExistence type="predicted"/>
<dbReference type="AlphaFoldDB" id="A0AAV3QQ05"/>
<dbReference type="Proteomes" id="UP001454036">
    <property type="component" value="Unassembled WGS sequence"/>
</dbReference>
<sequence>MSYVEMVTYSLLINGDQISYIKPGRNLGKETLYLLIYSFCARRALLALIKDACIKGHIKAICFKDILAQYEEWSGQKVTVHKSSVVFSPNVQQNVRDNITNILGMPEVPISGKVSGSPDYH</sequence>
<organism evidence="1 2">
    <name type="scientific">Lithospermum erythrorhizon</name>
    <name type="common">Purple gromwell</name>
    <name type="synonym">Lithospermum officinale var. erythrorhizon</name>
    <dbReference type="NCBI Taxonomy" id="34254"/>
    <lineage>
        <taxon>Eukaryota</taxon>
        <taxon>Viridiplantae</taxon>
        <taxon>Streptophyta</taxon>
        <taxon>Embryophyta</taxon>
        <taxon>Tracheophyta</taxon>
        <taxon>Spermatophyta</taxon>
        <taxon>Magnoliopsida</taxon>
        <taxon>eudicotyledons</taxon>
        <taxon>Gunneridae</taxon>
        <taxon>Pentapetalae</taxon>
        <taxon>asterids</taxon>
        <taxon>lamiids</taxon>
        <taxon>Boraginales</taxon>
        <taxon>Boraginaceae</taxon>
        <taxon>Boraginoideae</taxon>
        <taxon>Lithospermeae</taxon>
        <taxon>Lithospermum</taxon>
    </lineage>
</organism>
<comment type="caution">
    <text evidence="1">The sequence shown here is derived from an EMBL/GenBank/DDBJ whole genome shotgun (WGS) entry which is preliminary data.</text>
</comment>
<evidence type="ECO:0000313" key="2">
    <source>
        <dbReference type="Proteomes" id="UP001454036"/>
    </source>
</evidence>
<protein>
    <submittedName>
        <fullName evidence="1">Uncharacterized protein</fullName>
    </submittedName>
</protein>
<dbReference type="EMBL" id="BAABME010022600">
    <property type="protein sequence ID" value="GAA0166159.1"/>
    <property type="molecule type" value="Genomic_DNA"/>
</dbReference>